<keyword evidence="1" id="KW-0732">Signal</keyword>
<gene>
    <name evidence="2" type="ORF">P0Y65_12420</name>
</gene>
<name>A0AAJ6AZB4_9HYPH</name>
<dbReference type="EMBL" id="CP119312">
    <property type="protein sequence ID" value="WEK03009.1"/>
    <property type="molecule type" value="Genomic_DNA"/>
</dbReference>
<evidence type="ECO:0000313" key="2">
    <source>
        <dbReference type="EMBL" id="WEK03009.1"/>
    </source>
</evidence>
<dbReference type="AlphaFoldDB" id="A0AAJ6AZB4"/>
<accession>A0AAJ6AZB4</accession>
<evidence type="ECO:0000256" key="1">
    <source>
        <dbReference type="SAM" id="SignalP"/>
    </source>
</evidence>
<organism evidence="2 3">
    <name type="scientific">Candidatus Devosia phytovorans</name>
    <dbReference type="NCBI Taxonomy" id="3121372"/>
    <lineage>
        <taxon>Bacteria</taxon>
        <taxon>Pseudomonadati</taxon>
        <taxon>Pseudomonadota</taxon>
        <taxon>Alphaproteobacteria</taxon>
        <taxon>Hyphomicrobiales</taxon>
        <taxon>Devosiaceae</taxon>
        <taxon>Devosia</taxon>
    </lineage>
</organism>
<reference evidence="2" key="1">
    <citation type="submission" date="2023-03" db="EMBL/GenBank/DDBJ databases">
        <title>Andean soil-derived lignocellulolytic bacterial consortium as a source of novel taxa and putative plastic-active enzymes.</title>
        <authorList>
            <person name="Diaz-Garcia L."/>
            <person name="Chuvochina M."/>
            <person name="Feuerriegel G."/>
            <person name="Bunk B."/>
            <person name="Sproer C."/>
            <person name="Streit W.R."/>
            <person name="Rodriguez L.M."/>
            <person name="Overmann J."/>
            <person name="Jimenez D.J."/>
        </authorList>
    </citation>
    <scope>NUCLEOTIDE SEQUENCE</scope>
    <source>
        <strain evidence="2">MAG 4196</strain>
    </source>
</reference>
<protein>
    <submittedName>
        <fullName evidence="2">Uncharacterized protein</fullName>
    </submittedName>
</protein>
<dbReference type="Proteomes" id="UP001217476">
    <property type="component" value="Chromosome"/>
</dbReference>
<feature type="signal peptide" evidence="1">
    <location>
        <begin position="1"/>
        <end position="23"/>
    </location>
</feature>
<evidence type="ECO:0000313" key="3">
    <source>
        <dbReference type="Proteomes" id="UP001217476"/>
    </source>
</evidence>
<sequence length="342" mass="37022">MHRLLAGFFMSATMMAAALPAFADDYVDFLKREHGTLGKSEASQVLDVVRRADPTQGSKLETAQHFSALASIDPVTGAVMERSTMPGVMSVIIGTRPDWHFNATLRLLFDNVADRSKFVTGLAGAFGAPDPACLDDKIAYFSPAAGYTVSWLTPDPESPEAQLEIQGRDPPDANCARSSAPKDFLLNEADLATYLERLRDDAPPLEDLDAIKTWLTAYGEPVAKNEGNCDIDLILPSWDADPRPALAGLEGFHYIDASVAPCAGNNPKVNYVAITAHNGADMFGMGKAVAVATELYGEPADDCGEPSLFTWELDGTRTVMITEMNRSFAVVHYDTLLEEHDC</sequence>
<proteinExistence type="predicted"/>
<feature type="chain" id="PRO_5042550199" evidence="1">
    <location>
        <begin position="24"/>
        <end position="342"/>
    </location>
</feature>